<dbReference type="PRINTS" id="PR00081">
    <property type="entry name" value="GDHRDH"/>
</dbReference>
<dbReference type="PROSITE" id="PS00061">
    <property type="entry name" value="ADH_SHORT"/>
    <property type="match status" value="1"/>
</dbReference>
<dbReference type="PANTHER" id="PTHR48107:SF16">
    <property type="entry name" value="NADPH-DEPENDENT ALDEHYDE REDUCTASE 1, CHLOROPLASTIC"/>
    <property type="match status" value="1"/>
</dbReference>
<reference evidence="4 5" key="1">
    <citation type="submission" date="2024-04" db="EMBL/GenBank/DDBJ databases">
        <title>Albibacterium profundi sp. nov., isolated from sediment of the Challenger Deep of Mariana Trench.</title>
        <authorList>
            <person name="Wang Y."/>
        </authorList>
    </citation>
    <scope>NUCLEOTIDE SEQUENCE [LARGE SCALE GENOMIC DNA]</scope>
    <source>
        <strain evidence="4 5">RHL897</strain>
    </source>
</reference>
<sequence>MKRESNLKATKKSAKKTAPKAQKQKDQPGDEYKMNPQPDSTPDDPRVGRLEGKVAVISGGDSGIGRAVALAFVAEGASVVLAYYDEKKDARETKELVEKAGGECLLISADVSKVKACEKIISNAIDKFKKIDILINNAAVQYPQKALTDITDEQLEKTFKTNILSYFYLTRAALPYMKKGVSIINTTSVTAYRGSGHLIDYASTKGAIVGFTRSLATNLAKKGIRVNGVAPGPIWTPLIPSSFDKKQVAEFGKDVPLGRPGQPNEVAPSYVFLASDDASYMTGQIIHPNGGEIING</sequence>
<organism evidence="4 5">
    <name type="scientific">Albibacterium profundi</name>
    <dbReference type="NCBI Taxonomy" id="3134906"/>
    <lineage>
        <taxon>Bacteria</taxon>
        <taxon>Pseudomonadati</taxon>
        <taxon>Bacteroidota</taxon>
        <taxon>Sphingobacteriia</taxon>
        <taxon>Sphingobacteriales</taxon>
        <taxon>Sphingobacteriaceae</taxon>
        <taxon>Albibacterium</taxon>
    </lineage>
</organism>
<dbReference type="CDD" id="cd05355">
    <property type="entry name" value="SDR_c1"/>
    <property type="match status" value="1"/>
</dbReference>
<feature type="compositionally biased region" description="Basic and acidic residues" evidence="3">
    <location>
        <begin position="23"/>
        <end position="33"/>
    </location>
</feature>
<dbReference type="Proteomes" id="UP001580928">
    <property type="component" value="Unassembled WGS sequence"/>
</dbReference>
<dbReference type="InterPro" id="IPR036291">
    <property type="entry name" value="NAD(P)-bd_dom_sf"/>
</dbReference>
<evidence type="ECO:0000313" key="5">
    <source>
        <dbReference type="Proteomes" id="UP001580928"/>
    </source>
</evidence>
<evidence type="ECO:0000256" key="3">
    <source>
        <dbReference type="SAM" id="MobiDB-lite"/>
    </source>
</evidence>
<name>A0ABV5CGA5_9SPHI</name>
<keyword evidence="5" id="KW-1185">Reference proteome</keyword>
<comment type="similarity">
    <text evidence="1">Belongs to the short-chain dehydrogenases/reductases (SDR) family.</text>
</comment>
<comment type="caution">
    <text evidence="4">The sequence shown here is derived from an EMBL/GenBank/DDBJ whole genome shotgun (WGS) entry which is preliminary data.</text>
</comment>
<gene>
    <name evidence="4" type="ORF">WKR92_11820</name>
</gene>
<dbReference type="RefSeq" id="WP_375558050.1">
    <property type="nucleotide sequence ID" value="NZ_JBBVGT010000003.1"/>
</dbReference>
<dbReference type="PANTHER" id="PTHR48107">
    <property type="entry name" value="NADPH-DEPENDENT ALDEHYDE REDUCTASE-LIKE PROTEIN, CHLOROPLASTIC-RELATED"/>
    <property type="match status" value="1"/>
</dbReference>
<evidence type="ECO:0000256" key="1">
    <source>
        <dbReference type="ARBA" id="ARBA00006484"/>
    </source>
</evidence>
<keyword evidence="2" id="KW-0560">Oxidoreductase</keyword>
<accession>A0ABV5CGA5</accession>
<feature type="compositionally biased region" description="Basic residues" evidence="3">
    <location>
        <begin position="9"/>
        <end position="18"/>
    </location>
</feature>
<feature type="region of interest" description="Disordered" evidence="3">
    <location>
        <begin position="1"/>
        <end position="48"/>
    </location>
</feature>
<evidence type="ECO:0000313" key="4">
    <source>
        <dbReference type="EMBL" id="MFB5946521.1"/>
    </source>
</evidence>
<dbReference type="SUPFAM" id="SSF51735">
    <property type="entry name" value="NAD(P)-binding Rossmann-fold domains"/>
    <property type="match status" value="1"/>
</dbReference>
<dbReference type="PRINTS" id="PR00080">
    <property type="entry name" value="SDRFAMILY"/>
</dbReference>
<evidence type="ECO:0000256" key="2">
    <source>
        <dbReference type="ARBA" id="ARBA00023002"/>
    </source>
</evidence>
<dbReference type="InterPro" id="IPR002347">
    <property type="entry name" value="SDR_fam"/>
</dbReference>
<proteinExistence type="inferred from homology"/>
<dbReference type="Pfam" id="PF13561">
    <property type="entry name" value="adh_short_C2"/>
    <property type="match status" value="1"/>
</dbReference>
<dbReference type="InterPro" id="IPR020904">
    <property type="entry name" value="Sc_DH/Rdtase_CS"/>
</dbReference>
<dbReference type="EMBL" id="JBBVGT010000003">
    <property type="protein sequence ID" value="MFB5946521.1"/>
    <property type="molecule type" value="Genomic_DNA"/>
</dbReference>
<protein>
    <submittedName>
        <fullName evidence="4">SDR family oxidoreductase</fullName>
    </submittedName>
</protein>
<dbReference type="Gene3D" id="3.40.50.720">
    <property type="entry name" value="NAD(P)-binding Rossmann-like Domain"/>
    <property type="match status" value="1"/>
</dbReference>